<reference evidence="1" key="1">
    <citation type="submission" date="2019-08" db="EMBL/GenBank/DDBJ databases">
        <title>Genome sequence of Clostridiales bacterium MT110.</title>
        <authorList>
            <person name="Cao J."/>
        </authorList>
    </citation>
    <scope>NUCLEOTIDE SEQUENCE</scope>
    <source>
        <strain evidence="1">MT110</strain>
    </source>
</reference>
<keyword evidence="2" id="KW-1185">Reference proteome</keyword>
<gene>
    <name evidence="1" type="ORF">FRZ06_10030</name>
</gene>
<dbReference type="EMBL" id="CP042469">
    <property type="protein sequence ID" value="QOX63665.1"/>
    <property type="molecule type" value="Genomic_DNA"/>
</dbReference>
<sequence length="949" mass="103001">MASTNRTKNYKLNQWLGSDYMKRDDLNNDNELIDAALKNNADALSAEAAARSAGDSELRDLISSEAAARQAADEEINSTIKSGVTLSPSIGLGMNSVIRRSDGMTSIPKFTMQGKSYVNLLGKDGNCEDVSKWGTYQVTATLDSTNKVFGSNGIKATLTSTTGAVVKVLNTLSTLDYSKYYFVSAYLKNGNASIGIRVYKNNVGGGNDAYSTRVTDTSKFVRSGFKMSPSDVNSGNSIGIAIDGANTQYAYFDGFQINEITATEYATFSEAQLMEKYPYVDSYACLQNPYIEVRHDNLVRNGNCEEGIAWWVPFDPSTGTLSIENGKFKFVTTTYNNIGNVVNVKPNTNYYFSANKSGTNSNAQVVNMAETIALSTGGTFNTGSNTQVKVRMTNAGANTCYYDSFVLVEGTTAPASYKPCRIDRCVIEGKFTSDDTFTYENGKVSGLLNWKHRTLFGKDYDCAYNLDFAGSKQIAIANFLNNVNDTSLTKMIGYDGSIIPQIQIINGGNQGALYNGVVYLGLNDVTTGWGESFNPNADEVKAFMNGWKAVAYSGVRYVGWVSIVDGSLPTGAVTSLAVGTNTSGQKVINVTLGEGNTKFAVGDYIFIPGYGYDLIAAVSANSITVTNNLYTPVTNGMKIMKCDNGSTNTSLITWCKNNIAPGYEGYQLHYKLSNPEPITDVNVHIHGDIPKLDKGDNYVYVDTGMVLGEVANPLAADSYYRINSNYGLGGSATWLKSKAETINSVYRNQIRDSGWTVLSGSSSETNGQSSAFILATNYDVNAVYTVDYPILKTMHTTPTAITMQYQQDVLSAVSDLAEGLNSRQKADSALDTLVDESTYEYFNNIAWQGRFMNRSAVEARLTLTLKITPKKVLPILTFQPTQIVYFDGSTIANIPLSEFSFSVASPIISRNHIMIFASYVGSNSTIRAALFNNGGSISGNLTLDCRGRL</sequence>
<evidence type="ECO:0000313" key="2">
    <source>
        <dbReference type="Proteomes" id="UP000594014"/>
    </source>
</evidence>
<proteinExistence type="predicted"/>
<dbReference type="Proteomes" id="UP000594014">
    <property type="component" value="Chromosome"/>
</dbReference>
<organism evidence="1 2">
    <name type="scientific">Anoxybacterium hadale</name>
    <dbReference type="NCBI Taxonomy" id="3408580"/>
    <lineage>
        <taxon>Bacteria</taxon>
        <taxon>Bacillati</taxon>
        <taxon>Bacillota</taxon>
        <taxon>Clostridia</taxon>
        <taxon>Peptostreptococcales</taxon>
        <taxon>Anaerovoracaceae</taxon>
        <taxon>Anoxybacterium</taxon>
    </lineage>
</organism>
<evidence type="ECO:0000313" key="1">
    <source>
        <dbReference type="EMBL" id="QOX63665.1"/>
    </source>
</evidence>
<name>A0ACD1AB76_9FIRM</name>
<protein>
    <submittedName>
        <fullName evidence="1">Phage tail protein</fullName>
    </submittedName>
</protein>
<accession>A0ACD1AB76</accession>